<accession>A0AAX3MYM7</accession>
<evidence type="ECO:0000313" key="3">
    <source>
        <dbReference type="Proteomes" id="UP001220962"/>
    </source>
</evidence>
<dbReference type="EMBL" id="CP118101">
    <property type="protein sequence ID" value="WDH82422.1"/>
    <property type="molecule type" value="Genomic_DNA"/>
</dbReference>
<reference evidence="1 4" key="1">
    <citation type="submission" date="2023-02" db="EMBL/GenBank/DDBJ databases">
        <title>Pathogen: clinical or host-associated sample.</title>
        <authorList>
            <person name="Hergert J."/>
            <person name="Casey R."/>
            <person name="Wagner J."/>
            <person name="Young E.L."/>
            <person name="Oakeson K.F."/>
        </authorList>
    </citation>
    <scope>NUCLEOTIDE SEQUENCE</scope>
    <source>
        <strain evidence="2 4">2022CK-00829</strain>
        <strain evidence="1">2022CK-00830</strain>
    </source>
</reference>
<evidence type="ECO:0000313" key="2">
    <source>
        <dbReference type="EMBL" id="WDI02170.1"/>
    </source>
</evidence>
<keyword evidence="4" id="KW-1185">Reference proteome</keyword>
<dbReference type="EMBL" id="CP118108">
    <property type="protein sequence ID" value="WDI02170.1"/>
    <property type="molecule type" value="Genomic_DNA"/>
</dbReference>
<sequence length="130" mass="15111">MTQMTSRRVMNKHYAGAVINELQKIGYPGDEAKEVFFRHYRDMKRLFGLEPNVSDFATLVDEFERSMKRKYNPQDPNQIYVGHLRDRAKKMKTVRVHLRSAPGRRIVKMGTIPKNTDGMGVIKVGSNKRK</sequence>
<gene>
    <name evidence="1" type="ORF">PUW23_23745</name>
    <name evidence="2" type="ORF">PUW25_23740</name>
</gene>
<dbReference type="Proteomes" id="UP001221519">
    <property type="component" value="Chromosome"/>
</dbReference>
<protein>
    <submittedName>
        <fullName evidence="1">Uncharacterized protein</fullName>
    </submittedName>
</protein>
<name>A0AAX3MYM7_9BACL</name>
<evidence type="ECO:0000313" key="4">
    <source>
        <dbReference type="Proteomes" id="UP001221519"/>
    </source>
</evidence>
<proteinExistence type="predicted"/>
<dbReference type="RefSeq" id="WP_274337687.1">
    <property type="nucleotide sequence ID" value="NZ_CP118101.1"/>
</dbReference>
<organism evidence="1 3">
    <name type="scientific">Paenibacillus urinalis</name>
    <dbReference type="NCBI Taxonomy" id="521520"/>
    <lineage>
        <taxon>Bacteria</taxon>
        <taxon>Bacillati</taxon>
        <taxon>Bacillota</taxon>
        <taxon>Bacilli</taxon>
        <taxon>Bacillales</taxon>
        <taxon>Paenibacillaceae</taxon>
        <taxon>Paenibacillus</taxon>
    </lineage>
</organism>
<dbReference type="Proteomes" id="UP001220962">
    <property type="component" value="Chromosome"/>
</dbReference>
<dbReference type="AlphaFoldDB" id="A0AAX3MYM7"/>
<evidence type="ECO:0000313" key="1">
    <source>
        <dbReference type="EMBL" id="WDH82422.1"/>
    </source>
</evidence>